<evidence type="ECO:0000256" key="4">
    <source>
        <dbReference type="ARBA" id="ARBA00005259"/>
    </source>
</evidence>
<dbReference type="EC" id="3.5.4.26" evidence="14"/>
<evidence type="ECO:0000256" key="11">
    <source>
        <dbReference type="ARBA" id="ARBA00023268"/>
    </source>
</evidence>
<comment type="similarity">
    <text evidence="4 14">In the N-terminal section; belongs to the cytidine and deoxycytidylate deaminase family.</text>
</comment>
<dbReference type="InterPro" id="IPR016193">
    <property type="entry name" value="Cytidine_deaminase-like"/>
</dbReference>
<dbReference type="NCBIfam" id="TIGR00227">
    <property type="entry name" value="ribD_Cterm"/>
    <property type="match status" value="1"/>
</dbReference>
<keyword evidence="7 14" id="KW-0479">Metal-binding</keyword>
<gene>
    <name evidence="19" type="primary">ribD</name>
    <name evidence="19" type="ORF">BU072_06895</name>
</gene>
<protein>
    <recommendedName>
        <fullName evidence="14">Riboflavin biosynthesis protein RibD</fullName>
    </recommendedName>
    <domain>
        <recommendedName>
            <fullName evidence="14">Diaminohydroxyphosphoribosylaminopyrimidine deaminase</fullName>
            <shortName evidence="14">DRAP deaminase</shortName>
            <ecNumber evidence="14">3.5.4.26</ecNumber>
        </recommendedName>
        <alternativeName>
            <fullName evidence="14">Riboflavin-specific deaminase</fullName>
        </alternativeName>
    </domain>
    <domain>
        <recommendedName>
            <fullName evidence="14">5-amino-6-(5-phosphoribosylamino)uracil reductase</fullName>
            <ecNumber evidence="14">1.1.1.193</ecNumber>
        </recommendedName>
        <alternativeName>
            <fullName evidence="14">HTP reductase</fullName>
        </alternativeName>
    </domain>
</protein>
<name>A0A2T4PTR2_9STAP</name>
<dbReference type="UniPathway" id="UPA00275">
    <property type="reaction ID" value="UER00401"/>
</dbReference>
<evidence type="ECO:0000256" key="10">
    <source>
        <dbReference type="ARBA" id="ARBA00023002"/>
    </source>
</evidence>
<dbReference type="Proteomes" id="UP000241209">
    <property type="component" value="Unassembled WGS sequence"/>
</dbReference>
<comment type="caution">
    <text evidence="19">The sequence shown here is derived from an EMBL/GenBank/DDBJ whole genome shotgun (WGS) entry which is preliminary data.</text>
</comment>
<keyword evidence="10 14" id="KW-0560">Oxidoreductase</keyword>
<dbReference type="InterPro" id="IPR050765">
    <property type="entry name" value="Riboflavin_Biosynth_HTPR"/>
</dbReference>
<evidence type="ECO:0000256" key="2">
    <source>
        <dbReference type="ARBA" id="ARBA00004882"/>
    </source>
</evidence>
<feature type="binding site" evidence="16">
    <location>
        <position position="202"/>
    </location>
    <ligand>
        <name>substrate</name>
    </ligand>
</feature>
<comment type="similarity">
    <text evidence="5 14">In the C-terminal section; belongs to the HTP reductase family.</text>
</comment>
<dbReference type="InterPro" id="IPR016192">
    <property type="entry name" value="APOBEC/CMP_deaminase_Zn-bd"/>
</dbReference>
<comment type="catalytic activity">
    <reaction evidence="13 14">
        <text>2,5-diamino-6-hydroxy-4-(5-phosphoribosylamino)-pyrimidine + H2O + H(+) = 5-amino-6-(5-phospho-D-ribosylamino)uracil + NH4(+)</text>
        <dbReference type="Rhea" id="RHEA:21868"/>
        <dbReference type="ChEBI" id="CHEBI:15377"/>
        <dbReference type="ChEBI" id="CHEBI:15378"/>
        <dbReference type="ChEBI" id="CHEBI:28938"/>
        <dbReference type="ChEBI" id="CHEBI:58453"/>
        <dbReference type="ChEBI" id="CHEBI:58614"/>
        <dbReference type="EC" id="3.5.4.26"/>
    </reaction>
</comment>
<dbReference type="Gene3D" id="3.40.140.10">
    <property type="entry name" value="Cytidine Deaminase, domain 2"/>
    <property type="match status" value="1"/>
</dbReference>
<evidence type="ECO:0000256" key="13">
    <source>
        <dbReference type="ARBA" id="ARBA00049886"/>
    </source>
</evidence>
<dbReference type="EMBL" id="PZFK01000011">
    <property type="protein sequence ID" value="PTI29746.1"/>
    <property type="molecule type" value="Genomic_DNA"/>
</dbReference>
<evidence type="ECO:0000256" key="1">
    <source>
        <dbReference type="ARBA" id="ARBA00002151"/>
    </source>
</evidence>
<feature type="binding site" evidence="16">
    <location>
        <position position="179"/>
    </location>
    <ligand>
        <name>substrate</name>
    </ligand>
</feature>
<feature type="binding site" evidence="16">
    <location>
        <position position="165"/>
    </location>
    <ligand>
        <name>NADP(+)</name>
        <dbReference type="ChEBI" id="CHEBI:58349"/>
    </ligand>
</feature>
<dbReference type="PROSITE" id="PS51747">
    <property type="entry name" value="CYT_DCMP_DEAMINASES_2"/>
    <property type="match status" value="1"/>
</dbReference>
<evidence type="ECO:0000256" key="17">
    <source>
        <dbReference type="PIRSR" id="PIRSR006769-3"/>
    </source>
</evidence>
<evidence type="ECO:0000313" key="19">
    <source>
        <dbReference type="EMBL" id="PTI29746.1"/>
    </source>
</evidence>
<dbReference type="InterPro" id="IPR002125">
    <property type="entry name" value="CMP_dCMP_dom"/>
</dbReference>
<keyword evidence="9 14" id="KW-0521">NADP</keyword>
<feature type="binding site" evidence="16">
    <location>
        <position position="279"/>
    </location>
    <ligand>
        <name>substrate</name>
    </ligand>
</feature>
<dbReference type="Pfam" id="PF01872">
    <property type="entry name" value="RibD_C"/>
    <property type="match status" value="1"/>
</dbReference>
<dbReference type="PIRSF" id="PIRSF006769">
    <property type="entry name" value="RibD"/>
    <property type="match status" value="1"/>
</dbReference>
<dbReference type="SUPFAM" id="SSF53597">
    <property type="entry name" value="Dihydrofolate reductase-like"/>
    <property type="match status" value="1"/>
</dbReference>
<dbReference type="Pfam" id="PF00383">
    <property type="entry name" value="dCMP_cyt_deam_1"/>
    <property type="match status" value="1"/>
</dbReference>
<feature type="binding site" evidence="16">
    <location>
        <position position="199"/>
    </location>
    <ligand>
        <name>NADP(+)</name>
        <dbReference type="ChEBI" id="CHEBI:58349"/>
    </ligand>
</feature>
<evidence type="ECO:0000256" key="7">
    <source>
        <dbReference type="ARBA" id="ARBA00022723"/>
    </source>
</evidence>
<dbReference type="GO" id="GO:0008270">
    <property type="term" value="F:zinc ion binding"/>
    <property type="evidence" value="ECO:0007669"/>
    <property type="project" value="InterPro"/>
</dbReference>
<dbReference type="NCBIfam" id="TIGR00326">
    <property type="entry name" value="eubact_ribD"/>
    <property type="match status" value="1"/>
</dbReference>
<evidence type="ECO:0000256" key="8">
    <source>
        <dbReference type="ARBA" id="ARBA00022833"/>
    </source>
</evidence>
<organism evidence="19 20">
    <name type="scientific">Mammaliicoccus vitulinus</name>
    <dbReference type="NCBI Taxonomy" id="71237"/>
    <lineage>
        <taxon>Bacteria</taxon>
        <taxon>Bacillati</taxon>
        <taxon>Bacillota</taxon>
        <taxon>Bacilli</taxon>
        <taxon>Bacillales</taxon>
        <taxon>Staphylococcaceae</taxon>
        <taxon>Mammaliicoccus</taxon>
    </lineage>
</organism>
<comment type="function">
    <text evidence="1 14">Converts 2,5-diamino-6-(ribosylamino)-4(3h)-pyrimidinone 5'-phosphate into 5-amino-6-(ribosylamino)-2,4(1h,3h)-pyrimidinedione 5'-phosphate.</text>
</comment>
<dbReference type="EC" id="1.1.1.193" evidence="14"/>
<evidence type="ECO:0000313" key="20">
    <source>
        <dbReference type="Proteomes" id="UP000241209"/>
    </source>
</evidence>
<evidence type="ECO:0000256" key="15">
    <source>
        <dbReference type="PIRSR" id="PIRSR006769-1"/>
    </source>
</evidence>
<keyword evidence="11" id="KW-0511">Multifunctional enzyme</keyword>
<dbReference type="InterPro" id="IPR011549">
    <property type="entry name" value="RibD_C"/>
</dbReference>
<dbReference type="PANTHER" id="PTHR38011">
    <property type="entry name" value="DIHYDROFOLATE REDUCTASE FAMILY PROTEIN (AFU_ORTHOLOGUE AFUA_8G06820)"/>
    <property type="match status" value="1"/>
</dbReference>
<feature type="binding site" evidence="17">
    <location>
        <position position="82"/>
    </location>
    <ligand>
        <name>Zn(2+)</name>
        <dbReference type="ChEBI" id="CHEBI:29105"/>
        <note>catalytic</note>
    </ligand>
</feature>
<dbReference type="Gene3D" id="3.40.430.10">
    <property type="entry name" value="Dihydrofolate Reductase, subunit A"/>
    <property type="match status" value="1"/>
</dbReference>
<feature type="binding site" evidence="17">
    <location>
        <position position="73"/>
    </location>
    <ligand>
        <name>Zn(2+)</name>
        <dbReference type="ChEBI" id="CHEBI:29105"/>
        <note>catalytic</note>
    </ligand>
</feature>
<feature type="domain" description="CMP/dCMP-type deaminase" evidence="18">
    <location>
        <begin position="1"/>
        <end position="118"/>
    </location>
</feature>
<dbReference type="RefSeq" id="WP_107557005.1">
    <property type="nucleotide sequence ID" value="NZ_PZFK01000011.1"/>
</dbReference>
<dbReference type="GO" id="GO:0050661">
    <property type="term" value="F:NADP binding"/>
    <property type="evidence" value="ECO:0007669"/>
    <property type="project" value="InterPro"/>
</dbReference>
<dbReference type="STRING" id="1167632.GCA_000286335_01723"/>
<comment type="pathway">
    <text evidence="3 14">Cofactor biosynthesis; riboflavin biosynthesis; 5-amino-6-(D-ribitylamino)uracil from GTP: step 3/4.</text>
</comment>
<keyword evidence="14" id="KW-0378">Hydrolase</keyword>
<dbReference type="GO" id="GO:0009231">
    <property type="term" value="P:riboflavin biosynthetic process"/>
    <property type="evidence" value="ECO:0007669"/>
    <property type="project" value="UniProtKB-UniPathway"/>
</dbReference>
<accession>A0A2T4PTR2</accession>
<evidence type="ECO:0000256" key="3">
    <source>
        <dbReference type="ARBA" id="ARBA00004910"/>
    </source>
</evidence>
<keyword evidence="6 14" id="KW-0686">Riboflavin biosynthesis</keyword>
<comment type="pathway">
    <text evidence="2 14">Cofactor biosynthesis; riboflavin biosynthesis; 5-amino-6-(D-ribitylamino)uracil from GTP: step 2/4.</text>
</comment>
<comment type="catalytic activity">
    <reaction evidence="12 14">
        <text>5-amino-6-(5-phospho-D-ribitylamino)uracil + NADP(+) = 5-amino-6-(5-phospho-D-ribosylamino)uracil + NADPH + H(+)</text>
        <dbReference type="Rhea" id="RHEA:17845"/>
        <dbReference type="ChEBI" id="CHEBI:15378"/>
        <dbReference type="ChEBI" id="CHEBI:57783"/>
        <dbReference type="ChEBI" id="CHEBI:58349"/>
        <dbReference type="ChEBI" id="CHEBI:58421"/>
        <dbReference type="ChEBI" id="CHEBI:58453"/>
        <dbReference type="EC" id="1.1.1.193"/>
    </reaction>
</comment>
<reference evidence="19 20" key="1">
    <citation type="journal article" date="2016" name="Front. Microbiol.">
        <title>Comprehensive Phylogenetic Analysis of Bovine Non-aureus Staphylococci Species Based on Whole-Genome Sequencing.</title>
        <authorList>
            <person name="Naushad S."/>
            <person name="Barkema H.W."/>
            <person name="Luby C."/>
            <person name="Condas L.A."/>
            <person name="Nobrega D.B."/>
            <person name="Carson D.A."/>
            <person name="De Buck J."/>
        </authorList>
    </citation>
    <scope>NUCLEOTIDE SEQUENCE [LARGE SCALE GENOMIC DNA]</scope>
    <source>
        <strain evidence="19 20">SNUC 2204</strain>
    </source>
</reference>
<comment type="cofactor">
    <cofactor evidence="14 17">
        <name>Zn(2+)</name>
        <dbReference type="ChEBI" id="CHEBI:29105"/>
    </cofactor>
    <text evidence="14 17">Binds 1 zinc ion.</text>
</comment>
<dbReference type="PROSITE" id="PS00903">
    <property type="entry name" value="CYT_DCMP_DEAMINASES_1"/>
    <property type="match status" value="1"/>
</dbReference>
<dbReference type="AlphaFoldDB" id="A0A2T4PTR2"/>
<dbReference type="CDD" id="cd01284">
    <property type="entry name" value="Riboflavin_deaminase-reductase"/>
    <property type="match status" value="1"/>
</dbReference>
<feature type="binding site" evidence="16">
    <location>
        <position position="191"/>
    </location>
    <ligand>
        <name>NADP(+)</name>
        <dbReference type="ChEBI" id="CHEBI:58349"/>
    </ligand>
</feature>
<dbReference type="SUPFAM" id="SSF53927">
    <property type="entry name" value="Cytidine deaminase-like"/>
    <property type="match status" value="1"/>
</dbReference>
<feature type="binding site" evidence="16">
    <location>
        <position position="163"/>
    </location>
    <ligand>
        <name>substrate</name>
    </ligand>
</feature>
<evidence type="ECO:0000256" key="12">
    <source>
        <dbReference type="ARBA" id="ARBA00049861"/>
    </source>
</evidence>
<dbReference type="InterPro" id="IPR024072">
    <property type="entry name" value="DHFR-like_dom_sf"/>
</dbReference>
<evidence type="ECO:0000256" key="14">
    <source>
        <dbReference type="PIRNR" id="PIRNR006769"/>
    </source>
</evidence>
<feature type="active site" description="Proton donor" evidence="15">
    <location>
        <position position="50"/>
    </location>
</feature>
<dbReference type="GO" id="GO:0008835">
    <property type="term" value="F:diaminohydroxyphosphoribosylaminopyrimidine deaminase activity"/>
    <property type="evidence" value="ECO:0007669"/>
    <property type="project" value="UniProtKB-EC"/>
</dbReference>
<dbReference type="PANTHER" id="PTHR38011:SF7">
    <property type="entry name" value="2,5-DIAMINO-6-RIBOSYLAMINO-4(3H)-PYRIMIDINONE 5'-PHOSPHATE REDUCTASE"/>
    <property type="match status" value="1"/>
</dbReference>
<dbReference type="GO" id="GO:0008703">
    <property type="term" value="F:5-amino-6-(5-phosphoribosylamino)uracil reductase activity"/>
    <property type="evidence" value="ECO:0007669"/>
    <property type="project" value="UniProtKB-EC"/>
</dbReference>
<keyword evidence="8 14" id="KW-0862">Zinc</keyword>
<dbReference type="InterPro" id="IPR002734">
    <property type="entry name" value="RibDG_C"/>
</dbReference>
<evidence type="ECO:0000256" key="6">
    <source>
        <dbReference type="ARBA" id="ARBA00022619"/>
    </source>
</evidence>
<dbReference type="InterPro" id="IPR004794">
    <property type="entry name" value="Eubact_RibD"/>
</dbReference>
<proteinExistence type="inferred from homology"/>
<feature type="binding site" evidence="16">
    <location>
        <position position="195"/>
    </location>
    <ligand>
        <name>NADP(+)</name>
        <dbReference type="ChEBI" id="CHEBI:58349"/>
    </ligand>
</feature>
<evidence type="ECO:0000256" key="16">
    <source>
        <dbReference type="PIRSR" id="PIRSR006769-2"/>
    </source>
</evidence>
<evidence type="ECO:0000259" key="18">
    <source>
        <dbReference type="PROSITE" id="PS51747"/>
    </source>
</evidence>
<evidence type="ECO:0000256" key="9">
    <source>
        <dbReference type="ARBA" id="ARBA00022857"/>
    </source>
</evidence>
<sequence length="348" mass="38787">MNQYLDFAIDLAERLQGQTATNPSVGAVIVKNNRIIGFGAHLKKGEAHAEIQALKMAGAEATDATIYVSLEPCSHYGLTPPCSKAIIDSGITSVVYAVKDGSLKYSGHDMLQEAGIEVTYEPTERAQALYNDFFHQQETKLPYITVKVSTSLDGKVATDNNESKWITSKEVKQDVLKLRSQHDAIMTGGMTVRIDNPLLTTRSKGLKEPKRFVLTRQSEFDDNLDIFKDHDNPVVVITEGSNFEVKENQNIEVVHKDLSNLKNVLKHLYDAGYTQVMVEAGPKLVSEFIEQDLVDQLIIYQAPKMIGGQGKYQYYRTGDVYPLSNSKLFKIISTEIIGGDLKIILRKK</sequence>
<feature type="binding site" evidence="17">
    <location>
        <position position="48"/>
    </location>
    <ligand>
        <name>Zn(2+)</name>
        <dbReference type="ChEBI" id="CHEBI:29105"/>
        <note>catalytic</note>
    </ligand>
</feature>
<evidence type="ECO:0000256" key="5">
    <source>
        <dbReference type="ARBA" id="ARBA00007417"/>
    </source>
</evidence>